<feature type="region of interest" description="Disordered" evidence="1">
    <location>
        <begin position="1"/>
        <end position="44"/>
    </location>
</feature>
<dbReference type="RefSeq" id="WP_242619501.1">
    <property type="nucleotide sequence ID" value="NZ_CAACUY010000127.1"/>
</dbReference>
<evidence type="ECO:0000313" key="2">
    <source>
        <dbReference type="EMBL" id="MFD0686868.1"/>
    </source>
</evidence>
<proteinExistence type="predicted"/>
<sequence length="457" mass="48021">MEDGPEDASRSTGQGVSQDAEPDAEHRAEPDAEQGGGQGAGQGGALSRRRAIALGAGGTALLLAGGAGLLSARSGHTKAPFPEATRPAGAFDPAMAGVILANRARALEEGDRTAFLATVGSAPAAFQDAQSRLYDNLRKIPLEGWRERVVSTQITDGSTGDTVVRVEVRYRLRGFDRGDVARTRYLMLAPRDGTWVIVGDGSSHGHADDAEIWDGGPLSVVRSRSSLVIGDAAGLDGIAARLDAAVPVVTGVIGKGWPQRAVALVPAEPRLATALAGQNEDLGDIAALATTVPSASGGRGEDRVIVSPVAFARLNELGRDVVLTHELTHVATGGARDGTTPLWLIEGFADYVGYRRAKIGVRPAAGELRSEVAAGRLPAALPTAADFTGGSQRLSQAYQEAWLACRMVADRYGEATLVRLYRTAGRVPEAVALRDVLGLTRDRFTGLWRDYLKRELQ</sequence>
<dbReference type="EMBL" id="JBHTGP010000011">
    <property type="protein sequence ID" value="MFD0686868.1"/>
    <property type="molecule type" value="Genomic_DNA"/>
</dbReference>
<name>A0ABW2XK19_9ACTN</name>
<gene>
    <name evidence="2" type="ORF">ACFQZM_20380</name>
</gene>
<evidence type="ECO:0000256" key="1">
    <source>
        <dbReference type="SAM" id="MobiDB-lite"/>
    </source>
</evidence>
<reference evidence="3" key="1">
    <citation type="journal article" date="2019" name="Int. J. Syst. Evol. Microbiol.">
        <title>The Global Catalogue of Microorganisms (GCM) 10K type strain sequencing project: providing services to taxonomists for standard genome sequencing and annotation.</title>
        <authorList>
            <consortium name="The Broad Institute Genomics Platform"/>
            <consortium name="The Broad Institute Genome Sequencing Center for Infectious Disease"/>
            <person name="Wu L."/>
            <person name="Ma J."/>
        </authorList>
    </citation>
    <scope>NUCLEOTIDE SEQUENCE [LARGE SCALE GENOMIC DNA]</scope>
    <source>
        <strain evidence="3">JCM 9371</strain>
    </source>
</reference>
<evidence type="ECO:0000313" key="3">
    <source>
        <dbReference type="Proteomes" id="UP001597063"/>
    </source>
</evidence>
<comment type="caution">
    <text evidence="2">The sequence shown here is derived from an EMBL/GenBank/DDBJ whole genome shotgun (WGS) entry which is preliminary data.</text>
</comment>
<accession>A0ABW2XK19</accession>
<organism evidence="2 3">
    <name type="scientific">Actinomadura fibrosa</name>
    <dbReference type="NCBI Taxonomy" id="111802"/>
    <lineage>
        <taxon>Bacteria</taxon>
        <taxon>Bacillati</taxon>
        <taxon>Actinomycetota</taxon>
        <taxon>Actinomycetes</taxon>
        <taxon>Streptosporangiales</taxon>
        <taxon>Thermomonosporaceae</taxon>
        <taxon>Actinomadura</taxon>
    </lineage>
</organism>
<protein>
    <submittedName>
        <fullName evidence="2">Basic secretory family protein</fullName>
    </submittedName>
</protein>
<feature type="compositionally biased region" description="Gly residues" evidence="1">
    <location>
        <begin position="34"/>
        <end position="44"/>
    </location>
</feature>
<keyword evidence="3" id="KW-1185">Reference proteome</keyword>
<dbReference type="Proteomes" id="UP001597063">
    <property type="component" value="Unassembled WGS sequence"/>
</dbReference>